<keyword evidence="3 5" id="KW-1133">Transmembrane helix</keyword>
<keyword evidence="2 5" id="KW-0812">Transmembrane</keyword>
<dbReference type="InterPro" id="IPR007568">
    <property type="entry name" value="RTA1"/>
</dbReference>
<feature type="transmembrane region" description="Helical" evidence="5">
    <location>
        <begin position="182"/>
        <end position="202"/>
    </location>
</feature>
<proteinExistence type="predicted"/>
<evidence type="ECO:0000256" key="3">
    <source>
        <dbReference type="ARBA" id="ARBA00022989"/>
    </source>
</evidence>
<protein>
    <recommendedName>
        <fullName evidence="8">RTA1 domain protein</fullName>
    </recommendedName>
</protein>
<dbReference type="Pfam" id="PF04479">
    <property type="entry name" value="RTA1"/>
    <property type="match status" value="1"/>
</dbReference>
<dbReference type="GO" id="GO:0016020">
    <property type="term" value="C:membrane"/>
    <property type="evidence" value="ECO:0007669"/>
    <property type="project" value="UniProtKB-SubCell"/>
</dbReference>
<organism evidence="6 7">
    <name type="scientific">Hortaea werneckii</name>
    <name type="common">Black yeast</name>
    <name type="synonym">Cladosporium werneckii</name>
    <dbReference type="NCBI Taxonomy" id="91943"/>
    <lineage>
        <taxon>Eukaryota</taxon>
        <taxon>Fungi</taxon>
        <taxon>Dikarya</taxon>
        <taxon>Ascomycota</taxon>
        <taxon>Pezizomycotina</taxon>
        <taxon>Dothideomycetes</taxon>
        <taxon>Dothideomycetidae</taxon>
        <taxon>Mycosphaerellales</taxon>
        <taxon>Teratosphaeriaceae</taxon>
        <taxon>Hortaea</taxon>
    </lineage>
</organism>
<dbReference type="EMBL" id="QWIT01000320">
    <property type="protein sequence ID" value="RMZ26028.1"/>
    <property type="molecule type" value="Genomic_DNA"/>
</dbReference>
<feature type="transmembrane region" description="Helical" evidence="5">
    <location>
        <begin position="67"/>
        <end position="91"/>
    </location>
</feature>
<evidence type="ECO:0008006" key="8">
    <source>
        <dbReference type="Google" id="ProtNLM"/>
    </source>
</evidence>
<comment type="subcellular location">
    <subcellularLocation>
        <location evidence="1">Membrane</location>
        <topology evidence="1">Multi-pass membrane protein</topology>
    </subcellularLocation>
</comment>
<keyword evidence="4 5" id="KW-0472">Membrane</keyword>
<evidence type="ECO:0000313" key="6">
    <source>
        <dbReference type="EMBL" id="RMZ26028.1"/>
    </source>
</evidence>
<accession>A0A3M7IKU7</accession>
<evidence type="ECO:0000256" key="5">
    <source>
        <dbReference type="SAM" id="Phobius"/>
    </source>
</evidence>
<comment type="caution">
    <text evidence="6">The sequence shown here is derived from an EMBL/GenBank/DDBJ whole genome shotgun (WGS) entry which is preliminary data.</text>
</comment>
<dbReference type="Proteomes" id="UP000281677">
    <property type="component" value="Unassembled WGS sequence"/>
</dbReference>
<name>A0A3M7IKU7_HORWE</name>
<dbReference type="PANTHER" id="PTHR31465:SF13">
    <property type="entry name" value="RTA1 DOMAIN PROTEIN-RELATED"/>
    <property type="match status" value="1"/>
</dbReference>
<dbReference type="VEuPathDB" id="FungiDB:BTJ68_12475"/>
<evidence type="ECO:0000256" key="2">
    <source>
        <dbReference type="ARBA" id="ARBA00022692"/>
    </source>
</evidence>
<dbReference type="AlphaFoldDB" id="A0A3M7IKU7"/>
<evidence type="ECO:0000313" key="7">
    <source>
        <dbReference type="Proteomes" id="UP000281677"/>
    </source>
</evidence>
<feature type="transmembrane region" description="Helical" evidence="5">
    <location>
        <begin position="28"/>
        <end position="47"/>
    </location>
</feature>
<sequence>MVWGGVVFTAGWILRCIASYKTGSVNLYIAQTVMIYAGPPIFAAAEYKVLGRLMYYLPLYAPLNPGLTVYFFIYLGAAVEGLMTAGAALYATAAQSDDQGRSTGGTLISVALSSNMSLVGLVHMRCARNGNVPAKVRNLCIMLYGTSSLVLVRCIARAIEDLATLPSSSCGDLCQTLRYQEWYVYMFEAAPVILYTWWLNAMHPGRLLPRRKEKYLDLDGGTERLGPGWIDRRSKAAIFADPLDVRGLLVGKQEHDPFWLSPDRWPTISAGHSEEAFPDSKGGSES</sequence>
<dbReference type="PANTHER" id="PTHR31465">
    <property type="entry name" value="PROTEIN RTA1-RELATED"/>
    <property type="match status" value="1"/>
</dbReference>
<evidence type="ECO:0000256" key="1">
    <source>
        <dbReference type="ARBA" id="ARBA00004141"/>
    </source>
</evidence>
<evidence type="ECO:0000256" key="4">
    <source>
        <dbReference type="ARBA" id="ARBA00023136"/>
    </source>
</evidence>
<reference evidence="6 7" key="1">
    <citation type="journal article" date="2018" name="BMC Genomics">
        <title>Genomic evidence for intraspecific hybridization in a clonal and extremely halotolerant yeast.</title>
        <authorList>
            <person name="Gostincar C."/>
            <person name="Stajich J.E."/>
            <person name="Zupancic J."/>
            <person name="Zalar P."/>
            <person name="Gunde-Cimerman N."/>
        </authorList>
    </citation>
    <scope>NUCLEOTIDE SEQUENCE [LARGE SCALE GENOMIC DNA]</scope>
    <source>
        <strain evidence="6 7">EXF-120</strain>
    </source>
</reference>
<gene>
    <name evidence="6" type="ORF">D0859_09913</name>
</gene>
<dbReference type="OrthoDB" id="3358017at2759"/>